<dbReference type="InterPro" id="IPR002871">
    <property type="entry name" value="NIF_FeS_clus_asmbl_NifU_N"/>
</dbReference>
<dbReference type="STRING" id="1484.SA87_02450"/>
<dbReference type="EMBL" id="JAHHQF010000037">
    <property type="protein sequence ID" value="MBT9281274.1"/>
    <property type="molecule type" value="Genomic_DNA"/>
</dbReference>
<sequence>MSLENLYREIILDHYKHPRKRGTLEGPGVLAVELKNPSCGDRITLYVRREDDRLAAVRFVGEGCSISMSSASMMSALVEGKTADEAEALARAFFRLVQGEPLDPATEEALGDAVALQGVHQFPVRIKCATLAWKALERALAEGGAAAESPAGTPAP</sequence>
<evidence type="ECO:0000313" key="4">
    <source>
        <dbReference type="EMBL" id="OAR03524.1"/>
    </source>
</evidence>
<evidence type="ECO:0000313" key="6">
    <source>
        <dbReference type="Proteomes" id="UP000243024"/>
    </source>
</evidence>
<evidence type="ECO:0000259" key="2">
    <source>
        <dbReference type="Pfam" id="PF01592"/>
    </source>
</evidence>
<name>A0A132N6R9_HYDSH</name>
<dbReference type="CDD" id="cd06664">
    <property type="entry name" value="IscU_like"/>
    <property type="match status" value="1"/>
</dbReference>
<comment type="caution">
    <text evidence="5">The sequence shown here is derived from an EMBL/GenBank/DDBJ whole genome shotgun (WGS) entry which is preliminary data.</text>
</comment>
<dbReference type="SUPFAM" id="SSF82649">
    <property type="entry name" value="SufE/NifU"/>
    <property type="match status" value="1"/>
</dbReference>
<dbReference type="EMBL" id="PEBV01000005">
    <property type="protein sequence ID" value="PTQ54295.1"/>
    <property type="molecule type" value="Genomic_DNA"/>
</dbReference>
<organism evidence="5 7">
    <name type="scientific">Hydrogenibacillus schlegelii</name>
    <name type="common">Bacillus schlegelii</name>
    <dbReference type="NCBI Taxonomy" id="1484"/>
    <lineage>
        <taxon>Bacteria</taxon>
        <taxon>Bacillati</taxon>
        <taxon>Bacillota</taxon>
        <taxon>Bacilli</taxon>
        <taxon>Bacillales</taxon>
        <taxon>Bacillales Family X. Incertae Sedis</taxon>
        <taxon>Hydrogenibacillus</taxon>
    </lineage>
</organism>
<dbReference type="RefSeq" id="WP_066202742.1">
    <property type="nucleotide sequence ID" value="NZ_CBCSAS010000002.1"/>
</dbReference>
<evidence type="ECO:0000313" key="7">
    <source>
        <dbReference type="Proteomes" id="UP000244180"/>
    </source>
</evidence>
<comment type="similarity">
    <text evidence="1">Belongs to the NifU family.</text>
</comment>
<dbReference type="Pfam" id="PF01592">
    <property type="entry name" value="NifU_N"/>
    <property type="match status" value="1"/>
</dbReference>
<reference evidence="4 6" key="1">
    <citation type="submission" date="2015-09" db="EMBL/GenBank/DDBJ databases">
        <title>Draft genome sequence of Hydrogenibacillus schlegelii DSM 2000.</title>
        <authorList>
            <person name="Hemp J."/>
        </authorList>
    </citation>
    <scope>NUCLEOTIDE SEQUENCE [LARGE SCALE GENOMIC DNA]</scope>
    <source>
        <strain evidence="4 6">MA 48</strain>
    </source>
</reference>
<dbReference type="PANTHER" id="PTHR10093">
    <property type="entry name" value="IRON-SULFUR CLUSTER ASSEMBLY ENZYME NIFU HOMOLOG"/>
    <property type="match status" value="1"/>
</dbReference>
<dbReference type="NCBIfam" id="TIGR01994">
    <property type="entry name" value="SUF_scaf_2"/>
    <property type="match status" value="1"/>
</dbReference>
<dbReference type="GO" id="GO:0005506">
    <property type="term" value="F:iron ion binding"/>
    <property type="evidence" value="ECO:0007669"/>
    <property type="project" value="InterPro"/>
</dbReference>
<reference evidence="3" key="3">
    <citation type="journal article" date="2021" name="Microbiology">
        <title>Metagenomic Analysis of the Microbial Community in the Underground Coal Fire Area (Kemerovo Region, Russia) Revealed Predominance of Thermophilic Members of the Phyla Deinococcus-thermus, Aquificae, and Firmicutes.</title>
        <authorList>
            <person name="Kadnikov V."/>
            <person name="Mardanov A.V."/>
            <person name="Beletsky A.V."/>
            <person name="Karnachuk O.V."/>
            <person name="Ravin N.V."/>
        </authorList>
    </citation>
    <scope>NUCLEOTIDE SEQUENCE</scope>
    <source>
        <strain evidence="3">RBS10-49</strain>
    </source>
</reference>
<reference evidence="5 7" key="2">
    <citation type="submission" date="2017-08" db="EMBL/GenBank/DDBJ databases">
        <title>Burning lignite coal seam in the remote Altai Mountains harbors a hydrogen-driven thermophilic microbial community.</title>
        <authorList>
            <person name="Kadnikov V.V."/>
            <person name="Mardanov A.V."/>
            <person name="Ivasenko D."/>
            <person name="Beletsky A.V."/>
            <person name="Karnachuk O.V."/>
            <person name="Ravin N.V."/>
        </authorList>
    </citation>
    <scope>NUCLEOTIDE SEQUENCE [LARGE SCALE GENOMIC DNA]</scope>
    <source>
        <strain evidence="5">AL33</strain>
    </source>
</reference>
<dbReference type="Proteomes" id="UP000748108">
    <property type="component" value="Unassembled WGS sequence"/>
</dbReference>
<dbReference type="EMBL" id="JXBB01000055">
    <property type="protein sequence ID" value="OAR03524.1"/>
    <property type="molecule type" value="Genomic_DNA"/>
</dbReference>
<feature type="domain" description="NIF system FeS cluster assembly NifU N-terminal" evidence="2">
    <location>
        <begin position="7"/>
        <end position="128"/>
    </location>
</feature>
<dbReference type="Proteomes" id="UP000244180">
    <property type="component" value="Unassembled WGS sequence"/>
</dbReference>
<gene>
    <name evidence="5" type="ORF">HSCHL_0574</name>
    <name evidence="3" type="ORF">KM312_01180</name>
    <name evidence="4" type="ORF">SA87_02450</name>
</gene>
<dbReference type="OrthoDB" id="9804157at2"/>
<dbReference type="FunFam" id="3.90.1010.10:FF:000002">
    <property type="entry name" value="Iron-sulfur cluster assembly scaffold protein NifU"/>
    <property type="match status" value="1"/>
</dbReference>
<accession>A0A132N6R9</accession>
<keyword evidence="6" id="KW-1185">Reference proteome</keyword>
<evidence type="ECO:0000256" key="1">
    <source>
        <dbReference type="ARBA" id="ARBA00006420"/>
    </source>
</evidence>
<dbReference type="Proteomes" id="UP000243024">
    <property type="component" value="Unassembled WGS sequence"/>
</dbReference>
<evidence type="ECO:0000313" key="3">
    <source>
        <dbReference type="EMBL" id="MBT9281274.1"/>
    </source>
</evidence>
<dbReference type="GO" id="GO:0051536">
    <property type="term" value="F:iron-sulfur cluster binding"/>
    <property type="evidence" value="ECO:0007669"/>
    <property type="project" value="InterPro"/>
</dbReference>
<proteinExistence type="inferred from homology"/>
<dbReference type="Gene3D" id="3.90.1010.10">
    <property type="match status" value="1"/>
</dbReference>
<protein>
    <submittedName>
        <fullName evidence="4">Nitrogen fixation protein NifU</fullName>
    </submittedName>
    <submittedName>
        <fullName evidence="5">Putative iron-sulfur cluster assembly scaffold protein for SUF system, SufE2</fullName>
    </submittedName>
    <submittedName>
        <fullName evidence="3">SUF system NifU family Fe-S cluster assembly protein</fullName>
    </submittedName>
</protein>
<dbReference type="AlphaFoldDB" id="A0A132N6R9"/>
<dbReference type="GO" id="GO:0016226">
    <property type="term" value="P:iron-sulfur cluster assembly"/>
    <property type="evidence" value="ECO:0007669"/>
    <property type="project" value="InterPro"/>
</dbReference>
<evidence type="ECO:0000313" key="5">
    <source>
        <dbReference type="EMBL" id="PTQ54295.1"/>
    </source>
</evidence>